<organism evidence="1 2">
    <name type="scientific">Actinoallomurus acaciae</name>
    <dbReference type="NCBI Taxonomy" id="502577"/>
    <lineage>
        <taxon>Bacteria</taxon>
        <taxon>Bacillati</taxon>
        <taxon>Actinomycetota</taxon>
        <taxon>Actinomycetes</taxon>
        <taxon>Streptosporangiales</taxon>
        <taxon>Thermomonosporaceae</taxon>
        <taxon>Actinoallomurus</taxon>
    </lineage>
</organism>
<accession>A0ABV5Z0A0</accession>
<proteinExistence type="predicted"/>
<comment type="caution">
    <text evidence="1">The sequence shown here is derived from an EMBL/GenBank/DDBJ whole genome shotgun (WGS) entry which is preliminary data.</text>
</comment>
<keyword evidence="2" id="KW-1185">Reference proteome</keyword>
<dbReference type="Proteomes" id="UP001589627">
    <property type="component" value="Unassembled WGS sequence"/>
</dbReference>
<name>A0ABV5Z0A0_9ACTN</name>
<evidence type="ECO:0000313" key="2">
    <source>
        <dbReference type="Proteomes" id="UP001589627"/>
    </source>
</evidence>
<protein>
    <submittedName>
        <fullName evidence="1">Uncharacterized protein</fullName>
    </submittedName>
</protein>
<evidence type="ECO:0000313" key="1">
    <source>
        <dbReference type="EMBL" id="MFB9840052.1"/>
    </source>
</evidence>
<sequence length="257" mass="26875">PVAGDPHARLSPDALRRAARTLRRMGRPVPPAVPGSPTWGIILRNTIGEPTAALRGGPFGRSTPSGLAANVPPPYGVGSLGILVGTAAEKVVYGNETIFAGLPLRDIGVLKYWIYVGMDTASFNGLPNISIEADPRLASLPGVTYTSLNYVPARSTPPSTPPAVLPNTWQQYNASGAGSGWYATSGAVQAATGCSLATPCSWNVLKSRLPNAIVSFSIGINVGTGLPFAGAVDGLQINRTVFDFERYGVRRTVPRPL</sequence>
<reference evidence="1 2" key="1">
    <citation type="submission" date="2024-09" db="EMBL/GenBank/DDBJ databases">
        <authorList>
            <person name="Sun Q."/>
            <person name="Mori K."/>
        </authorList>
    </citation>
    <scope>NUCLEOTIDE SEQUENCE [LARGE SCALE GENOMIC DNA]</scope>
    <source>
        <strain evidence="1 2">TBRC 0563</strain>
    </source>
</reference>
<dbReference type="RefSeq" id="WP_378213258.1">
    <property type="nucleotide sequence ID" value="NZ_JBHLZP010000903.1"/>
</dbReference>
<gene>
    <name evidence="1" type="ORF">ACFFNX_48680</name>
</gene>
<dbReference type="EMBL" id="JBHLZP010000903">
    <property type="protein sequence ID" value="MFB9840052.1"/>
    <property type="molecule type" value="Genomic_DNA"/>
</dbReference>
<feature type="non-terminal residue" evidence="1">
    <location>
        <position position="1"/>
    </location>
</feature>